<keyword evidence="1" id="KW-0732">Signal</keyword>
<dbReference type="Proteomes" id="UP000887564">
    <property type="component" value="Unplaced"/>
</dbReference>
<proteinExistence type="predicted"/>
<evidence type="ECO:0000313" key="3">
    <source>
        <dbReference type="WBParaSite" id="PEQ_0000935901-mRNA-1"/>
    </source>
</evidence>
<dbReference type="WBParaSite" id="PEQ_0000935901-mRNA-1">
    <property type="protein sequence ID" value="PEQ_0000935901-mRNA-1"/>
    <property type="gene ID" value="PEQ_0000935901"/>
</dbReference>
<evidence type="ECO:0000313" key="2">
    <source>
        <dbReference type="Proteomes" id="UP000887564"/>
    </source>
</evidence>
<feature type="signal peptide" evidence="1">
    <location>
        <begin position="1"/>
        <end position="26"/>
    </location>
</feature>
<evidence type="ECO:0000256" key="1">
    <source>
        <dbReference type="SAM" id="SignalP"/>
    </source>
</evidence>
<name>A0A914RWW6_PAREQ</name>
<dbReference type="AlphaFoldDB" id="A0A914RWW6"/>
<protein>
    <submittedName>
        <fullName evidence="3">Uncharacterized protein</fullName>
    </submittedName>
</protein>
<keyword evidence="2" id="KW-1185">Reference proteome</keyword>
<organism evidence="2 3">
    <name type="scientific">Parascaris equorum</name>
    <name type="common">Equine roundworm</name>
    <dbReference type="NCBI Taxonomy" id="6256"/>
    <lineage>
        <taxon>Eukaryota</taxon>
        <taxon>Metazoa</taxon>
        <taxon>Ecdysozoa</taxon>
        <taxon>Nematoda</taxon>
        <taxon>Chromadorea</taxon>
        <taxon>Rhabditida</taxon>
        <taxon>Spirurina</taxon>
        <taxon>Ascaridomorpha</taxon>
        <taxon>Ascaridoidea</taxon>
        <taxon>Ascarididae</taxon>
        <taxon>Parascaris</taxon>
    </lineage>
</organism>
<reference evidence="3" key="1">
    <citation type="submission" date="2022-11" db="UniProtKB">
        <authorList>
            <consortium name="WormBaseParasite"/>
        </authorList>
    </citation>
    <scope>IDENTIFICATION</scope>
</reference>
<feature type="chain" id="PRO_5038092231" evidence="1">
    <location>
        <begin position="27"/>
        <end position="159"/>
    </location>
</feature>
<sequence>MLALLNAAQMIGAALILTDCLDGMCANTSNGGGPLFSYRKQKDEATTGDLPDAATYYPRFSGLTSPSYDDLFDCDGGVRTRFGMGAMVDSDFYQQTDLDQMRSGDQFNYSAPLMMSQRKLAPKMLYEASFMYFSGLCQAVMRLEEFHEWTVKCFLAPSI</sequence>
<accession>A0A914RWW6</accession>